<dbReference type="InterPro" id="IPR036156">
    <property type="entry name" value="Beta-gal/glucu_dom_sf"/>
</dbReference>
<evidence type="ECO:0000256" key="2">
    <source>
        <dbReference type="ARBA" id="ARBA00007401"/>
    </source>
</evidence>
<dbReference type="SUPFAM" id="SSF74650">
    <property type="entry name" value="Galactose mutarotase-like"/>
    <property type="match status" value="1"/>
</dbReference>
<dbReference type="SUPFAM" id="SSF49303">
    <property type="entry name" value="beta-Galactosidase/glucuronidase domain"/>
    <property type="match status" value="2"/>
</dbReference>
<dbReference type="InterPro" id="IPR006101">
    <property type="entry name" value="Glyco_hydro_2"/>
</dbReference>
<dbReference type="PANTHER" id="PTHR46323">
    <property type="entry name" value="BETA-GALACTOSIDASE"/>
    <property type="match status" value="1"/>
</dbReference>
<dbReference type="GO" id="GO:0030246">
    <property type="term" value="F:carbohydrate binding"/>
    <property type="evidence" value="ECO:0007669"/>
    <property type="project" value="InterPro"/>
</dbReference>
<dbReference type="Pfam" id="PF16353">
    <property type="entry name" value="LacZ_4"/>
    <property type="match status" value="1"/>
</dbReference>
<evidence type="ECO:0000256" key="7">
    <source>
        <dbReference type="RuleBase" id="RU361154"/>
    </source>
</evidence>
<dbReference type="Pfam" id="PF02837">
    <property type="entry name" value="Glyco_hydro_2_N"/>
    <property type="match status" value="1"/>
</dbReference>
<proteinExistence type="inferred from homology"/>
<dbReference type="Pfam" id="PF02929">
    <property type="entry name" value="Bgal_small_N"/>
    <property type="match status" value="1"/>
</dbReference>
<dbReference type="Gene3D" id="2.70.98.10">
    <property type="match status" value="1"/>
</dbReference>
<dbReference type="InParanoid" id="A0A371RGM0"/>
<dbReference type="PROSITE" id="PS51257">
    <property type="entry name" value="PROKAR_LIPOPROTEIN"/>
    <property type="match status" value="1"/>
</dbReference>
<dbReference type="Gene3D" id="2.60.40.10">
    <property type="entry name" value="Immunoglobulins"/>
    <property type="match status" value="2"/>
</dbReference>
<dbReference type="PANTHER" id="PTHR46323:SF2">
    <property type="entry name" value="BETA-GALACTOSIDASE"/>
    <property type="match status" value="1"/>
</dbReference>
<dbReference type="Gene3D" id="2.60.120.260">
    <property type="entry name" value="Galactose-binding domain-like"/>
    <property type="match status" value="1"/>
</dbReference>
<dbReference type="InterPro" id="IPR023230">
    <property type="entry name" value="Glyco_hydro_2_CS"/>
</dbReference>
<dbReference type="InterPro" id="IPR011013">
    <property type="entry name" value="Gal_mutarotase_sf_dom"/>
</dbReference>
<evidence type="ECO:0000256" key="4">
    <source>
        <dbReference type="ARBA" id="ARBA00022801"/>
    </source>
</evidence>
<dbReference type="GO" id="GO:0004565">
    <property type="term" value="F:beta-galactosidase activity"/>
    <property type="evidence" value="ECO:0007669"/>
    <property type="project" value="UniProtKB-EC"/>
</dbReference>
<evidence type="ECO:0000259" key="8">
    <source>
        <dbReference type="SMART" id="SM01038"/>
    </source>
</evidence>
<comment type="caution">
    <text evidence="9">The sequence shown here is derived from an EMBL/GenBank/DDBJ whole genome shotgun (WGS) entry which is preliminary data.</text>
</comment>
<dbReference type="InterPro" id="IPR017853">
    <property type="entry name" value="GH"/>
</dbReference>
<dbReference type="OrthoDB" id="9758603at2"/>
<evidence type="ECO:0000256" key="6">
    <source>
        <dbReference type="ARBA" id="ARBA00032230"/>
    </source>
</evidence>
<evidence type="ECO:0000313" key="10">
    <source>
        <dbReference type="Proteomes" id="UP000264589"/>
    </source>
</evidence>
<dbReference type="PROSITE" id="PS00719">
    <property type="entry name" value="GLYCOSYL_HYDROL_F2_1"/>
    <property type="match status" value="1"/>
</dbReference>
<keyword evidence="10" id="KW-1185">Reference proteome</keyword>
<comment type="catalytic activity">
    <reaction evidence="1 7">
        <text>Hydrolysis of terminal non-reducing beta-D-galactose residues in beta-D-galactosides.</text>
        <dbReference type="EC" id="3.2.1.23"/>
    </reaction>
</comment>
<dbReference type="EMBL" id="QUQO01000001">
    <property type="protein sequence ID" value="RFB04591.1"/>
    <property type="molecule type" value="Genomic_DNA"/>
</dbReference>
<dbReference type="InterPro" id="IPR014718">
    <property type="entry name" value="GH-type_carb-bd"/>
</dbReference>
<dbReference type="AlphaFoldDB" id="A0A371RGM0"/>
<keyword evidence="4 7" id="KW-0378">Hydrolase</keyword>
<accession>A0A371RGM0</accession>
<comment type="similarity">
    <text evidence="2 7">Belongs to the glycosyl hydrolase 2 family.</text>
</comment>
<dbReference type="Gene3D" id="3.20.20.80">
    <property type="entry name" value="Glycosidases"/>
    <property type="match status" value="1"/>
</dbReference>
<dbReference type="InterPro" id="IPR023232">
    <property type="entry name" value="Glyco_hydro_2_AS"/>
</dbReference>
<dbReference type="PRINTS" id="PR00132">
    <property type="entry name" value="GLHYDRLASE2"/>
</dbReference>
<gene>
    <name evidence="9" type="ORF">DX908_04430</name>
</gene>
<evidence type="ECO:0000313" key="9">
    <source>
        <dbReference type="EMBL" id="RFB04591.1"/>
    </source>
</evidence>
<dbReference type="InterPro" id="IPR013783">
    <property type="entry name" value="Ig-like_fold"/>
</dbReference>
<dbReference type="RefSeq" id="WP_116391223.1">
    <property type="nucleotide sequence ID" value="NZ_QUQO01000001.1"/>
</dbReference>
<organism evidence="9 10">
    <name type="scientific">Parvularcula marina</name>
    <dbReference type="NCBI Taxonomy" id="2292771"/>
    <lineage>
        <taxon>Bacteria</taxon>
        <taxon>Pseudomonadati</taxon>
        <taxon>Pseudomonadota</taxon>
        <taxon>Alphaproteobacteria</taxon>
        <taxon>Parvularculales</taxon>
        <taxon>Parvularculaceae</taxon>
        <taxon>Parvularcula</taxon>
    </lineage>
</organism>
<dbReference type="Proteomes" id="UP000264589">
    <property type="component" value="Unassembled WGS sequence"/>
</dbReference>
<dbReference type="InterPro" id="IPR006104">
    <property type="entry name" value="Glyco_hydro_2_N"/>
</dbReference>
<dbReference type="InterPro" id="IPR006103">
    <property type="entry name" value="Glyco_hydro_2_cat"/>
</dbReference>
<name>A0A371RGM0_9PROT</name>
<keyword evidence="5 7" id="KW-0326">Glycosidase</keyword>
<dbReference type="SMART" id="SM01038">
    <property type="entry name" value="Bgal_small_N"/>
    <property type="match status" value="1"/>
</dbReference>
<evidence type="ECO:0000256" key="5">
    <source>
        <dbReference type="ARBA" id="ARBA00023295"/>
    </source>
</evidence>
<dbReference type="InterPro" id="IPR050347">
    <property type="entry name" value="Bact_Beta-galactosidase"/>
</dbReference>
<dbReference type="InterPro" id="IPR004199">
    <property type="entry name" value="B-gal_small/dom_5"/>
</dbReference>
<dbReference type="FunCoup" id="A0A371RGM0">
    <property type="interactions" value="241"/>
</dbReference>
<evidence type="ECO:0000256" key="3">
    <source>
        <dbReference type="ARBA" id="ARBA00012756"/>
    </source>
</evidence>
<dbReference type="SUPFAM" id="SSF51445">
    <property type="entry name" value="(Trans)glycosidases"/>
    <property type="match status" value="1"/>
</dbReference>
<dbReference type="InterPro" id="IPR008979">
    <property type="entry name" value="Galactose-bd-like_sf"/>
</dbReference>
<dbReference type="Pfam" id="PF02836">
    <property type="entry name" value="Glyco_hydro_2_C"/>
    <property type="match status" value="1"/>
</dbReference>
<reference evidence="9 10" key="1">
    <citation type="submission" date="2018-08" db="EMBL/GenBank/DDBJ databases">
        <title>Parvularcula sp. SM1705, isolated from surface water of the South Sea China.</title>
        <authorList>
            <person name="Sun L."/>
        </authorList>
    </citation>
    <scope>NUCLEOTIDE SEQUENCE [LARGE SCALE GENOMIC DNA]</scope>
    <source>
        <strain evidence="9 10">SM1705</strain>
    </source>
</reference>
<feature type="domain" description="Beta galactosidase small chain/" evidence="8">
    <location>
        <begin position="777"/>
        <end position="1050"/>
    </location>
</feature>
<dbReference type="EC" id="3.2.1.23" evidence="3 7"/>
<dbReference type="InterPro" id="IPR006102">
    <property type="entry name" value="Ig-like_GH2"/>
</dbReference>
<dbReference type="Pfam" id="PF00703">
    <property type="entry name" value="Glyco_hydro_2"/>
    <property type="match status" value="1"/>
</dbReference>
<protein>
    <recommendedName>
        <fullName evidence="3 7">Beta-galactosidase</fullName>
        <ecNumber evidence="3 7">3.2.1.23</ecNumber>
    </recommendedName>
    <alternativeName>
        <fullName evidence="6 7">Lactase</fullName>
    </alternativeName>
</protein>
<dbReference type="InterPro" id="IPR032312">
    <property type="entry name" value="LacZ_4"/>
</dbReference>
<dbReference type="GO" id="GO:0005990">
    <property type="term" value="P:lactose catabolic process"/>
    <property type="evidence" value="ECO:0007669"/>
    <property type="project" value="TreeGrafter"/>
</dbReference>
<evidence type="ECO:0000256" key="1">
    <source>
        <dbReference type="ARBA" id="ARBA00001412"/>
    </source>
</evidence>
<dbReference type="PROSITE" id="PS00608">
    <property type="entry name" value="GLYCOSYL_HYDROL_F2_2"/>
    <property type="match status" value="1"/>
</dbReference>
<dbReference type="GO" id="GO:0009341">
    <property type="term" value="C:beta-galactosidase complex"/>
    <property type="evidence" value="ECO:0007669"/>
    <property type="project" value="InterPro"/>
</dbReference>
<sequence length="1065" mass="117736">MRQGETRRGLAALVGAMCLVTACGEKSETSGAEEMKVAEAAVFNPDAWKDPEIIEINRQSARAYFIPFESVDLAEAGDPSASAYFKSLDGDWSFHFAPNPAGRPAGFEAPDFDVSGWDTIDVPSNWERRGYGKPHYVNADYVFGANEPIVPENDNPVGSYRREVDIPESWDGRRVYLRFGAANSALYLWVNGAFVGYSEDSKLPAEFDVTDYVRPGTNMIAAQVFQWSSGTYLEDQDFWSISGLERSVHLFAQPETHLRDVFARTSLSDDMSAGVLDLDIDVTGGGEGYAVTYTLSRGGATLASGEASPTDGKASFAAEIADIAAWSAEMPHLYHLLIELKNEDDETIEAMTEEIGFRRIEVVDGQLLVNGKVIMLRGVNRHEHDPINGRVVTPELMTRDIELMKQLNINAVRTSHYPNDPYWYDLTDLYGIYVIDEANLESHAYMNGGPDIWLGNKPYFYDSHLARVGRMIERDKNHPSVIMWSMGNEAGLGVAFEDAAAAARERDPSRIVGYEGTGQSTGIHNPRDYLDLYTPMYDRVAEIEDYLTKDYGKAIILFEYAHAMGNSLGGIKEYWDLFWREPMAQGGFIWDWVDQTFLEYDEEGAPYWAYGGDYDEGRNDGNFLANGLIQPDRTLNPHANEAKKVMEPVAFRMADPATGELTIINRHDFLDLSRLDLSWVIEEDGIRVAEGVIDTPYIPAGAEAVISLLLPETNPSPGREYFLTVRAVAKADYQSLVPEGHVVAWEQFALPWNVAAIRADRAGGTVRVREENDTGVTLTAGDVTLVIDSRGRLASLTDSDRELVKTPLVPNFWRAPIDNDVGGRINETMAIWEDMAASRKLLSMETARGEDGGVDVTVEAGYGDGALGYRTIYSVHPDGRVHVSNVLTPKDGKLPEFYRVGMTMQAPGALDQVEWFGRGPHSSYSDRKSGAAIGLYQGAVADQFHDYSRPQETGNKVDIRWLAVTEADGAGLLVIGDPLLSVTALPFDNQDLALVPGGQRHGAELKPTGVTTLNIDLAQMGLGGDNSWGFWPLEEYRLPLQSYEYGFWLVPLGAGDVARDIARRP</sequence>
<dbReference type="SUPFAM" id="SSF49785">
    <property type="entry name" value="Galactose-binding domain-like"/>
    <property type="match status" value="1"/>
</dbReference>